<dbReference type="Pfam" id="PF20182">
    <property type="entry name" value="DUF6545"/>
    <property type="match status" value="1"/>
</dbReference>
<dbReference type="Proteomes" id="UP000622552">
    <property type="component" value="Unassembled WGS sequence"/>
</dbReference>
<keyword evidence="1" id="KW-1133">Transmembrane helix</keyword>
<feature type="transmembrane region" description="Helical" evidence="1">
    <location>
        <begin position="218"/>
        <end position="241"/>
    </location>
</feature>
<name>A0A8J7KMI3_9ACTN</name>
<keyword evidence="1" id="KW-0472">Membrane</keyword>
<evidence type="ECO:0000313" key="4">
    <source>
        <dbReference type="Proteomes" id="UP000622552"/>
    </source>
</evidence>
<evidence type="ECO:0000313" key="3">
    <source>
        <dbReference type="EMBL" id="MBG6140524.1"/>
    </source>
</evidence>
<feature type="transmembrane region" description="Helical" evidence="1">
    <location>
        <begin position="181"/>
        <end position="198"/>
    </location>
</feature>
<gene>
    <name evidence="3" type="ORF">IW245_006718</name>
</gene>
<comment type="caution">
    <text evidence="3">The sequence shown here is derived from an EMBL/GenBank/DDBJ whole genome shotgun (WGS) entry which is preliminary data.</text>
</comment>
<feature type="domain" description="DUF6545" evidence="2">
    <location>
        <begin position="245"/>
        <end position="375"/>
    </location>
</feature>
<protein>
    <recommendedName>
        <fullName evidence="2">DUF6545 domain-containing protein</fullName>
    </recommendedName>
</protein>
<evidence type="ECO:0000256" key="1">
    <source>
        <dbReference type="SAM" id="Phobius"/>
    </source>
</evidence>
<reference evidence="3" key="1">
    <citation type="submission" date="2020-11" db="EMBL/GenBank/DDBJ databases">
        <title>Sequencing the genomes of 1000 actinobacteria strains.</title>
        <authorList>
            <person name="Klenk H.-P."/>
        </authorList>
    </citation>
    <scope>NUCLEOTIDE SEQUENCE</scope>
    <source>
        <strain evidence="3">DSM 45356</strain>
    </source>
</reference>
<evidence type="ECO:0000259" key="2">
    <source>
        <dbReference type="Pfam" id="PF20182"/>
    </source>
</evidence>
<keyword evidence="4" id="KW-1185">Reference proteome</keyword>
<dbReference type="RefSeq" id="WP_197007061.1">
    <property type="nucleotide sequence ID" value="NZ_BONS01000005.1"/>
</dbReference>
<proteinExistence type="predicted"/>
<dbReference type="NCBIfam" id="NF042915">
    <property type="entry name" value="MAB_1171c_fam"/>
    <property type="match status" value="1"/>
</dbReference>
<feature type="transmembrane region" description="Helical" evidence="1">
    <location>
        <begin position="102"/>
        <end position="122"/>
    </location>
</feature>
<dbReference type="InterPro" id="IPR050039">
    <property type="entry name" value="MAB_1171c-like"/>
</dbReference>
<sequence>MKSVLFLFCAAVSWFAAIYTVRGVRTATNPAATKALAVGLAFLGAGLATSTPAVATPLNRALGVPNLMRPISHMCVIVFAASIGLMLTYWAHERAAARKRALLVVAFYTVLFITMGVFYALIGADVETSHWSERYAAAPWAAQYLMTFLTGFAAALGMIAWQSRRYAGFVQDVMLRRGLRMVAAGACLGLTYCLYKVAYVAAEVMGDGLPGPLARNEYITPAICAPGALLMIVGLTLPAWGPAIRCFRQYRTLYPLWRDLYAANPSILLAKTPYAARPARDLARLLDRLVIEIPDGMQRLTPYYAADVAEEIGTLHGIDRSSGQQALGTAMRVAAALHAHESGTAPERTADFPYGTGATGDEQLQWLLAIARHFRRHPVVRAYRSGSNTLGGVRANLESTLG</sequence>
<feature type="transmembrane region" description="Helical" evidence="1">
    <location>
        <begin position="142"/>
        <end position="161"/>
    </location>
</feature>
<feature type="transmembrane region" description="Helical" evidence="1">
    <location>
        <begin position="71"/>
        <end position="90"/>
    </location>
</feature>
<keyword evidence="1" id="KW-0812">Transmembrane</keyword>
<organism evidence="3 4">
    <name type="scientific">Longispora fulva</name>
    <dbReference type="NCBI Taxonomy" id="619741"/>
    <lineage>
        <taxon>Bacteria</taxon>
        <taxon>Bacillati</taxon>
        <taxon>Actinomycetota</taxon>
        <taxon>Actinomycetes</taxon>
        <taxon>Micromonosporales</taxon>
        <taxon>Micromonosporaceae</taxon>
        <taxon>Longispora</taxon>
    </lineage>
</organism>
<dbReference type="EMBL" id="JADOUF010000001">
    <property type="protein sequence ID" value="MBG6140524.1"/>
    <property type="molecule type" value="Genomic_DNA"/>
</dbReference>
<dbReference type="InterPro" id="IPR046675">
    <property type="entry name" value="DUF6545"/>
</dbReference>
<dbReference type="AlphaFoldDB" id="A0A8J7KMI3"/>
<accession>A0A8J7KMI3</accession>